<dbReference type="EMBL" id="JAGMVJ010000028">
    <property type="protein sequence ID" value="KAH7070046.1"/>
    <property type="molecule type" value="Genomic_DNA"/>
</dbReference>
<gene>
    <name evidence="3" type="ORF">FB567DRAFT_554840</name>
</gene>
<feature type="compositionally biased region" description="Polar residues" evidence="1">
    <location>
        <begin position="1"/>
        <end position="20"/>
    </location>
</feature>
<feature type="compositionally biased region" description="Polar residues" evidence="1">
    <location>
        <begin position="85"/>
        <end position="95"/>
    </location>
</feature>
<protein>
    <recommendedName>
        <fullName evidence="2">J domain-containing protein</fullName>
    </recommendedName>
</protein>
<dbReference type="PROSITE" id="PS50076">
    <property type="entry name" value="DNAJ_2"/>
    <property type="match status" value="1"/>
</dbReference>
<evidence type="ECO:0000313" key="3">
    <source>
        <dbReference type="EMBL" id="KAH7070046.1"/>
    </source>
</evidence>
<dbReference type="SUPFAM" id="SSF46565">
    <property type="entry name" value="Chaperone J-domain"/>
    <property type="match status" value="1"/>
</dbReference>
<proteinExistence type="predicted"/>
<dbReference type="OrthoDB" id="10250354at2759"/>
<organism evidence="3 4">
    <name type="scientific">Paraphoma chrysanthemicola</name>
    <dbReference type="NCBI Taxonomy" id="798071"/>
    <lineage>
        <taxon>Eukaryota</taxon>
        <taxon>Fungi</taxon>
        <taxon>Dikarya</taxon>
        <taxon>Ascomycota</taxon>
        <taxon>Pezizomycotina</taxon>
        <taxon>Dothideomycetes</taxon>
        <taxon>Pleosporomycetidae</taxon>
        <taxon>Pleosporales</taxon>
        <taxon>Pleosporineae</taxon>
        <taxon>Phaeosphaeriaceae</taxon>
        <taxon>Paraphoma</taxon>
    </lineage>
</organism>
<feature type="compositionally biased region" description="Pro residues" evidence="1">
    <location>
        <begin position="123"/>
        <end position="154"/>
    </location>
</feature>
<reference evidence="3" key="1">
    <citation type="journal article" date="2021" name="Nat. Commun.">
        <title>Genetic determinants of endophytism in the Arabidopsis root mycobiome.</title>
        <authorList>
            <person name="Mesny F."/>
            <person name="Miyauchi S."/>
            <person name="Thiergart T."/>
            <person name="Pickel B."/>
            <person name="Atanasova L."/>
            <person name="Karlsson M."/>
            <person name="Huettel B."/>
            <person name="Barry K.W."/>
            <person name="Haridas S."/>
            <person name="Chen C."/>
            <person name="Bauer D."/>
            <person name="Andreopoulos W."/>
            <person name="Pangilinan J."/>
            <person name="LaButti K."/>
            <person name="Riley R."/>
            <person name="Lipzen A."/>
            <person name="Clum A."/>
            <person name="Drula E."/>
            <person name="Henrissat B."/>
            <person name="Kohler A."/>
            <person name="Grigoriev I.V."/>
            <person name="Martin F.M."/>
            <person name="Hacquard S."/>
        </authorList>
    </citation>
    <scope>NUCLEOTIDE SEQUENCE</scope>
    <source>
        <strain evidence="3">MPI-SDFR-AT-0120</strain>
    </source>
</reference>
<dbReference type="AlphaFoldDB" id="A0A8K0QUJ0"/>
<evidence type="ECO:0000259" key="2">
    <source>
        <dbReference type="PROSITE" id="PS50076"/>
    </source>
</evidence>
<sequence length="255" mass="28356">MSGYTNHSFRNSSTTPYTRSQARKSGADDPFQTSYSAFQPLSRALSKKRPRQPEFIIFVDDTATPLRQSERVPKKPKTGARTPLSVRSDTGNRTPLPSPRLPATPSPFSPDDASWEDIENIDPNPPPMTPPPTPGFVSPRPTPPAGPPPPPPQAPLIAPSTIATRARDLPPPQNMVLYELLGVDEWRATKVQILAAWRQVALEAHPDHYPEEEREAATEKMQKINAAKEVLTNRANRRRYHLTGELPWAEESPLL</sequence>
<feature type="domain" description="J" evidence="2">
    <location>
        <begin position="176"/>
        <end position="244"/>
    </location>
</feature>
<name>A0A8K0QUJ0_9PLEO</name>
<comment type="caution">
    <text evidence="3">The sequence shown here is derived from an EMBL/GenBank/DDBJ whole genome shotgun (WGS) entry which is preliminary data.</text>
</comment>
<dbReference type="InterPro" id="IPR001623">
    <property type="entry name" value="DnaJ_domain"/>
</dbReference>
<feature type="compositionally biased region" description="Pro residues" evidence="1">
    <location>
        <begin position="96"/>
        <end position="108"/>
    </location>
</feature>
<dbReference type="Gene3D" id="1.10.287.110">
    <property type="entry name" value="DnaJ domain"/>
    <property type="match status" value="1"/>
</dbReference>
<dbReference type="Proteomes" id="UP000813461">
    <property type="component" value="Unassembled WGS sequence"/>
</dbReference>
<evidence type="ECO:0000313" key="4">
    <source>
        <dbReference type="Proteomes" id="UP000813461"/>
    </source>
</evidence>
<dbReference type="InterPro" id="IPR050817">
    <property type="entry name" value="DjlA_DnaK_co-chaperone"/>
</dbReference>
<dbReference type="PANTHER" id="PTHR24074">
    <property type="entry name" value="CO-CHAPERONE PROTEIN DJLA"/>
    <property type="match status" value="1"/>
</dbReference>
<dbReference type="Pfam" id="PF00226">
    <property type="entry name" value="DnaJ"/>
    <property type="match status" value="1"/>
</dbReference>
<dbReference type="InterPro" id="IPR036869">
    <property type="entry name" value="J_dom_sf"/>
</dbReference>
<accession>A0A8K0QUJ0</accession>
<feature type="region of interest" description="Disordered" evidence="1">
    <location>
        <begin position="1"/>
        <end position="157"/>
    </location>
</feature>
<dbReference type="CDD" id="cd06257">
    <property type="entry name" value="DnaJ"/>
    <property type="match status" value="1"/>
</dbReference>
<dbReference type="SMART" id="SM00271">
    <property type="entry name" value="DnaJ"/>
    <property type="match status" value="1"/>
</dbReference>
<evidence type="ECO:0000256" key="1">
    <source>
        <dbReference type="SAM" id="MobiDB-lite"/>
    </source>
</evidence>
<keyword evidence="4" id="KW-1185">Reference proteome</keyword>